<dbReference type="Proteomes" id="UP000784294">
    <property type="component" value="Unassembled WGS sequence"/>
</dbReference>
<name>A0A448XLI8_9PLAT</name>
<gene>
    <name evidence="1" type="ORF">PXEA_LOCUS32957</name>
</gene>
<accession>A0A448XLI8</accession>
<comment type="caution">
    <text evidence="1">The sequence shown here is derived from an EMBL/GenBank/DDBJ whole genome shotgun (WGS) entry which is preliminary data.</text>
</comment>
<proteinExistence type="predicted"/>
<reference evidence="1" key="1">
    <citation type="submission" date="2018-11" db="EMBL/GenBank/DDBJ databases">
        <authorList>
            <consortium name="Pathogen Informatics"/>
        </authorList>
    </citation>
    <scope>NUCLEOTIDE SEQUENCE</scope>
</reference>
<keyword evidence="2" id="KW-1185">Reference proteome</keyword>
<dbReference type="AlphaFoldDB" id="A0A448XLI8"/>
<protein>
    <submittedName>
        <fullName evidence="1">Uncharacterized protein</fullName>
    </submittedName>
</protein>
<evidence type="ECO:0000313" key="1">
    <source>
        <dbReference type="EMBL" id="VEL39517.1"/>
    </source>
</evidence>
<sequence>MAHGRVTFHSPVPPTNLISFSTPSAHPHEAGSTHFFPLPAHVYSPGLFLSLSRDAYIYYSFSLSRLSHAWLHCLAAPHSTPDLLTRLLLHRPPFPHNMTPAPARRWARGGRLRRNAVGVSRVRRSDQRRKRKDVWTDRQEFRSLPPRLVCAQDYFFNHSRQYYFTAHDTTLAVNSHNWFVTETAVFDAFTSVRFSAREVLGPLALSGSL</sequence>
<dbReference type="EMBL" id="CAAALY010261489">
    <property type="protein sequence ID" value="VEL39517.1"/>
    <property type="molecule type" value="Genomic_DNA"/>
</dbReference>
<organism evidence="1 2">
    <name type="scientific">Protopolystoma xenopodis</name>
    <dbReference type="NCBI Taxonomy" id="117903"/>
    <lineage>
        <taxon>Eukaryota</taxon>
        <taxon>Metazoa</taxon>
        <taxon>Spiralia</taxon>
        <taxon>Lophotrochozoa</taxon>
        <taxon>Platyhelminthes</taxon>
        <taxon>Monogenea</taxon>
        <taxon>Polyopisthocotylea</taxon>
        <taxon>Polystomatidea</taxon>
        <taxon>Polystomatidae</taxon>
        <taxon>Protopolystoma</taxon>
    </lineage>
</organism>
<evidence type="ECO:0000313" key="2">
    <source>
        <dbReference type="Proteomes" id="UP000784294"/>
    </source>
</evidence>